<dbReference type="InterPro" id="IPR022344">
    <property type="entry name" value="GTA_major-tail"/>
</dbReference>
<keyword evidence="2" id="KW-1185">Reference proteome</keyword>
<gene>
    <name evidence="1" type="ORF">ACFONP_12325</name>
</gene>
<dbReference type="Proteomes" id="UP001595607">
    <property type="component" value="Unassembled WGS sequence"/>
</dbReference>
<proteinExistence type="predicted"/>
<dbReference type="RefSeq" id="WP_189576159.1">
    <property type="nucleotide sequence ID" value="NZ_BMXU01000002.1"/>
</dbReference>
<evidence type="ECO:0000313" key="1">
    <source>
        <dbReference type="EMBL" id="MFC3303515.1"/>
    </source>
</evidence>
<dbReference type="EMBL" id="JBHRVA010000003">
    <property type="protein sequence ID" value="MFC3303515.1"/>
    <property type="molecule type" value="Genomic_DNA"/>
</dbReference>
<dbReference type="Pfam" id="PF06199">
    <property type="entry name" value="Phage_tail_2"/>
    <property type="match status" value="1"/>
</dbReference>
<comment type="caution">
    <text evidence="1">The sequence shown here is derived from an EMBL/GenBank/DDBJ whole genome shotgun (WGS) entry which is preliminary data.</text>
</comment>
<sequence>MKLIGTDQALLSIGQGGSSIDVAGLTRRSFTLSRPATDRSDEAGGGWSTASALAAPARAELRAEGVFLSGAAMSAVRTVFLGAAPESFTLHLPEDGSWTSDFLIRSLSFDGRAEGEVRFSIRLVSTGPVTFAPAN</sequence>
<accession>A0ABV7MDT1</accession>
<dbReference type="PRINTS" id="PR01996">
    <property type="entry name" value="MTP1FAMILY"/>
</dbReference>
<protein>
    <submittedName>
        <fullName evidence="1">Phage tail tube protein</fullName>
    </submittedName>
</protein>
<name>A0ABV7MDT1_9PROT</name>
<organism evidence="1 2">
    <name type="scientific">Parvularcula lutaonensis</name>
    <dbReference type="NCBI Taxonomy" id="491923"/>
    <lineage>
        <taxon>Bacteria</taxon>
        <taxon>Pseudomonadati</taxon>
        <taxon>Pseudomonadota</taxon>
        <taxon>Alphaproteobacteria</taxon>
        <taxon>Parvularculales</taxon>
        <taxon>Parvularculaceae</taxon>
        <taxon>Parvularcula</taxon>
    </lineage>
</organism>
<reference evidence="2" key="1">
    <citation type="journal article" date="2019" name="Int. J. Syst. Evol. Microbiol.">
        <title>The Global Catalogue of Microorganisms (GCM) 10K type strain sequencing project: providing services to taxonomists for standard genome sequencing and annotation.</title>
        <authorList>
            <consortium name="The Broad Institute Genomics Platform"/>
            <consortium name="The Broad Institute Genome Sequencing Center for Infectious Disease"/>
            <person name="Wu L."/>
            <person name="Ma J."/>
        </authorList>
    </citation>
    <scope>NUCLEOTIDE SEQUENCE [LARGE SCALE GENOMIC DNA]</scope>
    <source>
        <strain evidence="2">KCTC 22245</strain>
    </source>
</reference>
<dbReference type="InterPro" id="IPR011855">
    <property type="entry name" value="Phgtail_TP901_1"/>
</dbReference>
<evidence type="ECO:0000313" key="2">
    <source>
        <dbReference type="Proteomes" id="UP001595607"/>
    </source>
</evidence>